<proteinExistence type="predicted"/>
<feature type="non-terminal residue" evidence="2">
    <location>
        <position position="1"/>
    </location>
</feature>
<protein>
    <submittedName>
        <fullName evidence="2">Uncharacterized protein</fullName>
    </submittedName>
</protein>
<organism evidence="2 3">
    <name type="scientific">Gulo gulo</name>
    <name type="common">Wolverine</name>
    <name type="synonym">Gluton</name>
    <dbReference type="NCBI Taxonomy" id="48420"/>
    <lineage>
        <taxon>Eukaryota</taxon>
        <taxon>Metazoa</taxon>
        <taxon>Chordata</taxon>
        <taxon>Craniata</taxon>
        <taxon>Vertebrata</taxon>
        <taxon>Euteleostomi</taxon>
        <taxon>Mammalia</taxon>
        <taxon>Eutheria</taxon>
        <taxon>Laurasiatheria</taxon>
        <taxon>Carnivora</taxon>
        <taxon>Caniformia</taxon>
        <taxon>Musteloidea</taxon>
        <taxon>Mustelidae</taxon>
        <taxon>Guloninae</taxon>
        <taxon>Gulo</taxon>
    </lineage>
</organism>
<evidence type="ECO:0000313" key="3">
    <source>
        <dbReference type="Proteomes" id="UP000269945"/>
    </source>
</evidence>
<name>A0A9X9MAN5_GULGU</name>
<evidence type="ECO:0000313" key="2">
    <source>
        <dbReference type="EMBL" id="VCX40878.1"/>
    </source>
</evidence>
<feature type="transmembrane region" description="Helical" evidence="1">
    <location>
        <begin position="23"/>
        <end position="42"/>
    </location>
</feature>
<evidence type="ECO:0000256" key="1">
    <source>
        <dbReference type="SAM" id="Phobius"/>
    </source>
</evidence>
<reference evidence="2 3" key="1">
    <citation type="submission" date="2018-10" db="EMBL/GenBank/DDBJ databases">
        <authorList>
            <person name="Ekblom R."/>
            <person name="Jareborg N."/>
        </authorList>
    </citation>
    <scope>NUCLEOTIDE SEQUENCE [LARGE SCALE GENOMIC DNA]</scope>
    <source>
        <tissue evidence="2">Muscle</tissue>
    </source>
</reference>
<keyword evidence="1" id="KW-0812">Transmembrane</keyword>
<keyword evidence="1" id="KW-1133">Transmembrane helix</keyword>
<keyword evidence="1" id="KW-0472">Membrane</keyword>
<dbReference type="EMBL" id="CYRY02045456">
    <property type="protein sequence ID" value="VCX40878.1"/>
    <property type="molecule type" value="Genomic_DNA"/>
</dbReference>
<comment type="caution">
    <text evidence="2">The sequence shown here is derived from an EMBL/GenBank/DDBJ whole genome shotgun (WGS) entry which is preliminary data.</text>
</comment>
<sequence length="45" mass="5243">LLVIIFVRLLVVVTCVQVRKSLAIIRTICFFITPFFFLPIFLTEV</sequence>
<gene>
    <name evidence="2" type="ORF">BN2614_LOCUS1</name>
</gene>
<dbReference type="AlphaFoldDB" id="A0A9X9MAN5"/>
<accession>A0A9X9MAN5</accession>
<keyword evidence="3" id="KW-1185">Reference proteome</keyword>
<dbReference type="Proteomes" id="UP000269945">
    <property type="component" value="Unassembled WGS sequence"/>
</dbReference>